<evidence type="ECO:0000313" key="1">
    <source>
        <dbReference type="EMBL" id="SET06379.1"/>
    </source>
</evidence>
<evidence type="ECO:0000313" key="2">
    <source>
        <dbReference type="Proteomes" id="UP000183339"/>
    </source>
</evidence>
<sequence length="143" mass="15812">MTAGSNASFVPILTVMVGYGNAPFLWLVDDPGRAGSAPIFAMASVGASLFRCQRGYGGNLQTGPSNSTRQRFTQITPDANGWDWAAFHACGLKLARWLKEEVGDTYRIVYEKPCEDPEYQVDERREVLTDGTFVPLPSFRSNR</sequence>
<protein>
    <submittedName>
        <fullName evidence="1">Uncharacterized protein</fullName>
    </submittedName>
</protein>
<dbReference type="EMBL" id="FOHI01000003">
    <property type="protein sequence ID" value="SET06379.1"/>
    <property type="molecule type" value="Genomic_DNA"/>
</dbReference>
<proteinExistence type="predicted"/>
<gene>
    <name evidence="1" type="ORF">SAMN05216412_10320</name>
</gene>
<dbReference type="OrthoDB" id="283616at2"/>
<dbReference type="AlphaFoldDB" id="A0A1I0BJF0"/>
<reference evidence="1 2" key="1">
    <citation type="submission" date="2016-10" db="EMBL/GenBank/DDBJ databases">
        <authorList>
            <person name="de Groot N.N."/>
        </authorList>
    </citation>
    <scope>NUCLEOTIDE SEQUENCE [LARGE SCALE GENOMIC DNA]</scope>
    <source>
        <strain evidence="1 2">Nl7</strain>
    </source>
</reference>
<accession>A0A1I0BJF0</accession>
<name>A0A1I0BJF0_9PROT</name>
<dbReference type="Proteomes" id="UP000183339">
    <property type="component" value="Unassembled WGS sequence"/>
</dbReference>
<dbReference type="RefSeq" id="WP_074705797.1">
    <property type="nucleotide sequence ID" value="NZ_FOHI01000003.1"/>
</dbReference>
<organism evidence="1 2">
    <name type="scientific">Nitrosospira multiformis</name>
    <dbReference type="NCBI Taxonomy" id="1231"/>
    <lineage>
        <taxon>Bacteria</taxon>
        <taxon>Pseudomonadati</taxon>
        <taxon>Pseudomonadota</taxon>
        <taxon>Betaproteobacteria</taxon>
        <taxon>Nitrosomonadales</taxon>
        <taxon>Nitrosomonadaceae</taxon>
        <taxon>Nitrosospira</taxon>
    </lineage>
</organism>